<dbReference type="Proteomes" id="UP001162992">
    <property type="component" value="Chromosome 2"/>
</dbReference>
<name>A0ACC2EJS4_DIPCM</name>
<accession>A0ACC2EJS4</accession>
<comment type="caution">
    <text evidence="1">The sequence shown here is derived from an EMBL/GenBank/DDBJ whole genome shotgun (WGS) entry which is preliminary data.</text>
</comment>
<organism evidence="1 2">
    <name type="scientific">Diphasiastrum complanatum</name>
    <name type="common">Issler's clubmoss</name>
    <name type="synonym">Lycopodium complanatum</name>
    <dbReference type="NCBI Taxonomy" id="34168"/>
    <lineage>
        <taxon>Eukaryota</taxon>
        <taxon>Viridiplantae</taxon>
        <taxon>Streptophyta</taxon>
        <taxon>Embryophyta</taxon>
        <taxon>Tracheophyta</taxon>
        <taxon>Lycopodiopsida</taxon>
        <taxon>Lycopodiales</taxon>
        <taxon>Lycopodiaceae</taxon>
        <taxon>Lycopodioideae</taxon>
        <taxon>Diphasiastrum</taxon>
    </lineage>
</organism>
<gene>
    <name evidence="1" type="ORF">O6H91_02G116800</name>
</gene>
<proteinExistence type="predicted"/>
<dbReference type="EMBL" id="CM055093">
    <property type="protein sequence ID" value="KAJ7566746.1"/>
    <property type="molecule type" value="Genomic_DNA"/>
</dbReference>
<evidence type="ECO:0000313" key="1">
    <source>
        <dbReference type="EMBL" id="KAJ7566746.1"/>
    </source>
</evidence>
<reference evidence="2" key="1">
    <citation type="journal article" date="2024" name="Proc. Natl. Acad. Sci. U.S.A.">
        <title>Extraordinary preservation of gene collinearity over three hundred million years revealed in homosporous lycophytes.</title>
        <authorList>
            <person name="Li C."/>
            <person name="Wickell D."/>
            <person name="Kuo L.Y."/>
            <person name="Chen X."/>
            <person name="Nie B."/>
            <person name="Liao X."/>
            <person name="Peng D."/>
            <person name="Ji J."/>
            <person name="Jenkins J."/>
            <person name="Williams M."/>
            <person name="Shu S."/>
            <person name="Plott C."/>
            <person name="Barry K."/>
            <person name="Rajasekar S."/>
            <person name="Grimwood J."/>
            <person name="Han X."/>
            <person name="Sun S."/>
            <person name="Hou Z."/>
            <person name="He W."/>
            <person name="Dai G."/>
            <person name="Sun C."/>
            <person name="Schmutz J."/>
            <person name="Leebens-Mack J.H."/>
            <person name="Li F.W."/>
            <person name="Wang L."/>
        </authorList>
    </citation>
    <scope>NUCLEOTIDE SEQUENCE [LARGE SCALE GENOMIC DNA]</scope>
    <source>
        <strain evidence="2">cv. PW_Plant_1</strain>
    </source>
</reference>
<keyword evidence="2" id="KW-1185">Reference proteome</keyword>
<sequence length="331" mass="36538">MSRLKNLSAHQDNRFCADCGAPDAKWASTNLGVFICINCSSVHRSLGVHISKVLSVTLDEWTEEEIAVMAEVGGNAAANIIYEANVPSDCQKPGPEASIDARTVWIRTFSSPHCVSNHQLLHLLSIPSIARLQTKWWGHKYWALIGTHLDPIFFYGGVQGGPAKSEVGTMEFLGLVKVRVLKGTNLAVRDMRTSDPYVVLTLGQQKVKTRVIKSNLNPVWNEELMLSVPSPPQSLKVQVYDKDALSADDIMGEAEVNLEPLVSAVKVQEGFGEDLGDVQIGRWLATRDNALIRDSSIQLLHGQLKQEMSLKLQNVESGELDLELEWVTLTE</sequence>
<protein>
    <submittedName>
        <fullName evidence="1">Uncharacterized protein</fullName>
    </submittedName>
</protein>
<evidence type="ECO:0000313" key="2">
    <source>
        <dbReference type="Proteomes" id="UP001162992"/>
    </source>
</evidence>